<dbReference type="PANTHER" id="PTHR24025">
    <property type="entry name" value="DESMOGLEIN FAMILY MEMBER"/>
    <property type="match status" value="1"/>
</dbReference>
<keyword evidence="8" id="KW-0677">Repeat</keyword>
<feature type="domain" description="Cadherin" evidence="23">
    <location>
        <begin position="958"/>
        <end position="1074"/>
    </location>
</feature>
<feature type="domain" description="Cadherin" evidence="23">
    <location>
        <begin position="3252"/>
        <end position="3371"/>
    </location>
</feature>
<dbReference type="FunFam" id="2.60.40.60:FF:000116">
    <property type="entry name" value="Dachsous cadherin-related 2"/>
    <property type="match status" value="2"/>
</dbReference>
<dbReference type="FunFam" id="2.60.40.60:FF:000020">
    <property type="entry name" value="Dachsous cadherin-related 1b"/>
    <property type="match status" value="4"/>
</dbReference>
<evidence type="ECO:0000256" key="8">
    <source>
        <dbReference type="ARBA" id="ARBA00022737"/>
    </source>
</evidence>
<dbReference type="InterPro" id="IPR050971">
    <property type="entry name" value="Cadherin-domain_protein"/>
</dbReference>
<keyword evidence="25" id="KW-1185">Reference proteome</keyword>
<evidence type="ECO:0000256" key="15">
    <source>
        <dbReference type="PROSITE-ProRule" id="PRU00043"/>
    </source>
</evidence>
<feature type="disulfide bond" evidence="16">
    <location>
        <begin position="3762"/>
        <end position="3779"/>
    </location>
</feature>
<dbReference type="PROSITE" id="PS50026">
    <property type="entry name" value="EGF_3"/>
    <property type="match status" value="3"/>
</dbReference>
<feature type="domain" description="Cadherin" evidence="23">
    <location>
        <begin position="1288"/>
        <end position="1386"/>
    </location>
</feature>
<comment type="subcellular location">
    <subcellularLocation>
        <location evidence="1">Cell membrane</location>
        <topology evidence="1">Single-pass type I membrane protein</topology>
    </subcellularLocation>
</comment>
<dbReference type="Gene3D" id="2.60.120.200">
    <property type="match status" value="1"/>
</dbReference>
<evidence type="ECO:0000256" key="12">
    <source>
        <dbReference type="ARBA" id="ARBA00023136"/>
    </source>
</evidence>
<dbReference type="SUPFAM" id="SSF49899">
    <property type="entry name" value="Concanavalin A-like lectins/glucanases"/>
    <property type="match status" value="1"/>
</dbReference>
<dbReference type="InterPro" id="IPR000742">
    <property type="entry name" value="EGF"/>
</dbReference>
<dbReference type="CDD" id="cd00054">
    <property type="entry name" value="EGF_CA"/>
    <property type="match status" value="3"/>
</dbReference>
<dbReference type="Pfam" id="PF02210">
    <property type="entry name" value="Laminin_G_2"/>
    <property type="match status" value="1"/>
</dbReference>
<dbReference type="EMBL" id="DS268435">
    <property type="protein sequence ID" value="EFO98508.1"/>
    <property type="molecule type" value="Genomic_DNA"/>
</dbReference>
<keyword evidence="12 19" id="KW-0472">Membrane</keyword>
<feature type="signal peptide" evidence="20">
    <location>
        <begin position="1"/>
        <end position="20"/>
    </location>
</feature>
<feature type="domain" description="Cadherin" evidence="23">
    <location>
        <begin position="1070"/>
        <end position="1179"/>
    </location>
</feature>
<evidence type="ECO:0000259" key="21">
    <source>
        <dbReference type="PROSITE" id="PS50025"/>
    </source>
</evidence>
<feature type="compositionally biased region" description="Polar residues" evidence="18">
    <location>
        <begin position="4215"/>
        <end position="4224"/>
    </location>
</feature>
<dbReference type="GO" id="GO:0007156">
    <property type="term" value="P:homophilic cell adhesion via plasma membrane adhesion molecules"/>
    <property type="evidence" value="ECO:0007669"/>
    <property type="project" value="InterPro"/>
</dbReference>
<evidence type="ECO:0000313" key="24">
    <source>
        <dbReference type="EMBL" id="EFO98508.1"/>
    </source>
</evidence>
<evidence type="ECO:0000256" key="14">
    <source>
        <dbReference type="ARBA" id="ARBA00023180"/>
    </source>
</evidence>
<dbReference type="STRING" id="31234.E3MCY5"/>
<keyword evidence="9 15" id="KW-0106">Calcium</keyword>
<evidence type="ECO:0000256" key="18">
    <source>
        <dbReference type="SAM" id="MobiDB-lite"/>
    </source>
</evidence>
<dbReference type="SUPFAM" id="SSF49313">
    <property type="entry name" value="Cadherin-like"/>
    <property type="match status" value="29"/>
</dbReference>
<feature type="transmembrane region" description="Helical" evidence="19">
    <location>
        <begin position="4120"/>
        <end position="4141"/>
    </location>
</feature>
<dbReference type="FunFam" id="2.60.40.60:FF:000015">
    <property type="entry name" value="FAT atypical cadherin 1"/>
    <property type="match status" value="2"/>
</dbReference>
<dbReference type="InterPro" id="IPR013320">
    <property type="entry name" value="ConA-like_dom_sf"/>
</dbReference>
<dbReference type="CDD" id="cd11304">
    <property type="entry name" value="Cadherin_repeat"/>
    <property type="match status" value="27"/>
</dbReference>
<feature type="domain" description="Cadherin" evidence="23">
    <location>
        <begin position="850"/>
        <end position="957"/>
    </location>
</feature>
<feature type="domain" description="Cadherin" evidence="23">
    <location>
        <begin position="1387"/>
        <end position="1490"/>
    </location>
</feature>
<dbReference type="HOGENOM" id="CLU_000042_2_0_1"/>
<proteinExistence type="predicted"/>
<feature type="domain" description="Cadherin" evidence="23">
    <location>
        <begin position="2104"/>
        <end position="2209"/>
    </location>
</feature>
<dbReference type="Proteomes" id="UP000008281">
    <property type="component" value="Unassembled WGS sequence"/>
</dbReference>
<dbReference type="SMART" id="SM00112">
    <property type="entry name" value="CA"/>
    <property type="match status" value="28"/>
</dbReference>
<dbReference type="InterPro" id="IPR015919">
    <property type="entry name" value="Cadherin-like_sf"/>
</dbReference>
<dbReference type="CDD" id="cd00110">
    <property type="entry name" value="LamG"/>
    <property type="match status" value="1"/>
</dbReference>
<evidence type="ECO:0000256" key="10">
    <source>
        <dbReference type="ARBA" id="ARBA00022889"/>
    </source>
</evidence>
<feature type="domain" description="Cadherin" evidence="23">
    <location>
        <begin position="385"/>
        <end position="492"/>
    </location>
</feature>
<evidence type="ECO:0000256" key="7">
    <source>
        <dbReference type="ARBA" id="ARBA00022729"/>
    </source>
</evidence>
<dbReference type="InterPro" id="IPR002126">
    <property type="entry name" value="Cadherin-like_dom"/>
</dbReference>
<feature type="compositionally biased region" description="Basic and acidic residues" evidence="18">
    <location>
        <begin position="4226"/>
        <end position="4256"/>
    </location>
</feature>
<feature type="domain" description="Cadherin" evidence="23">
    <location>
        <begin position="609"/>
        <end position="720"/>
    </location>
</feature>
<dbReference type="OMA" id="YSSLYYE"/>
<dbReference type="PANTHER" id="PTHR24025:SF23">
    <property type="entry name" value="NEURAL-CADHERIN"/>
    <property type="match status" value="1"/>
</dbReference>
<accession>E3MCY5</accession>
<evidence type="ECO:0000256" key="1">
    <source>
        <dbReference type="ARBA" id="ARBA00004251"/>
    </source>
</evidence>
<feature type="domain" description="Cadherin" evidence="23">
    <location>
        <begin position="157"/>
        <end position="276"/>
    </location>
</feature>
<feature type="domain" description="Cadherin" evidence="23">
    <location>
        <begin position="2947"/>
        <end position="3046"/>
    </location>
</feature>
<feature type="disulfide bond" evidence="16">
    <location>
        <begin position="4003"/>
        <end position="4012"/>
    </location>
</feature>
<dbReference type="eggNOG" id="KOG1219">
    <property type="taxonomic scope" value="Eukaryota"/>
</dbReference>
<dbReference type="SUPFAM" id="SSF57196">
    <property type="entry name" value="EGF/Laminin"/>
    <property type="match status" value="2"/>
</dbReference>
<dbReference type="Gene3D" id="2.10.25.10">
    <property type="entry name" value="Laminin"/>
    <property type="match status" value="3"/>
</dbReference>
<feature type="domain" description="Cadherin" evidence="23">
    <location>
        <begin position="3149"/>
        <end position="3251"/>
    </location>
</feature>
<evidence type="ECO:0000313" key="25">
    <source>
        <dbReference type="Proteomes" id="UP000008281"/>
    </source>
</evidence>
<dbReference type="Pfam" id="PF00008">
    <property type="entry name" value="EGF"/>
    <property type="match status" value="1"/>
</dbReference>
<feature type="domain" description="Cadherin" evidence="23">
    <location>
        <begin position="1906"/>
        <end position="2006"/>
    </location>
</feature>
<comment type="caution">
    <text evidence="16">Lacks conserved residue(s) required for the propagation of feature annotation.</text>
</comment>
<keyword evidence="5 19" id="KW-0812">Transmembrane</keyword>
<feature type="domain" description="EGF-like" evidence="22">
    <location>
        <begin position="4015"/>
        <end position="4051"/>
    </location>
</feature>
<dbReference type="PROSITE" id="PS01186">
    <property type="entry name" value="EGF_2"/>
    <property type="match status" value="1"/>
</dbReference>
<organism evidence="25">
    <name type="scientific">Caenorhabditis remanei</name>
    <name type="common">Caenorhabditis vulgaris</name>
    <dbReference type="NCBI Taxonomy" id="31234"/>
    <lineage>
        <taxon>Eukaryota</taxon>
        <taxon>Metazoa</taxon>
        <taxon>Ecdysozoa</taxon>
        <taxon>Nematoda</taxon>
        <taxon>Chromadorea</taxon>
        <taxon>Rhabditida</taxon>
        <taxon>Rhabditina</taxon>
        <taxon>Rhabditomorpha</taxon>
        <taxon>Rhabditoidea</taxon>
        <taxon>Rhabditidae</taxon>
        <taxon>Peloderinae</taxon>
        <taxon>Caenorhabditis</taxon>
    </lineage>
</organism>
<feature type="chain" id="PRO_5003176572" evidence="20">
    <location>
        <begin position="21"/>
        <end position="4379"/>
    </location>
</feature>
<dbReference type="GO" id="GO:0007163">
    <property type="term" value="P:establishment or maintenance of cell polarity"/>
    <property type="evidence" value="ECO:0007669"/>
    <property type="project" value="EnsemblMetazoa"/>
</dbReference>
<dbReference type="SMART" id="SM00179">
    <property type="entry name" value="EGF_CA"/>
    <property type="match status" value="3"/>
</dbReference>
<feature type="domain" description="Cadherin" evidence="23">
    <location>
        <begin position="2314"/>
        <end position="2425"/>
    </location>
</feature>
<keyword evidence="11 19" id="KW-1133">Transmembrane helix</keyword>
<evidence type="ECO:0000256" key="17">
    <source>
        <dbReference type="PROSITE-ProRule" id="PRU00122"/>
    </source>
</evidence>
<feature type="domain" description="EGF-like" evidence="22">
    <location>
        <begin position="3976"/>
        <end position="4013"/>
    </location>
</feature>
<feature type="domain" description="Cadherin" evidence="23">
    <location>
        <begin position="2643"/>
        <end position="2746"/>
    </location>
</feature>
<feature type="disulfide bond" evidence="16">
    <location>
        <begin position="3781"/>
        <end position="3790"/>
    </location>
</feature>
<dbReference type="OrthoDB" id="5855789at2759"/>
<keyword evidence="3" id="KW-1003">Cell membrane</keyword>
<dbReference type="Gene3D" id="2.60.40.60">
    <property type="entry name" value="Cadherins"/>
    <property type="match status" value="30"/>
</dbReference>
<feature type="domain" description="Cadherin" evidence="23">
    <location>
        <begin position="1198"/>
        <end position="1285"/>
    </location>
</feature>
<feature type="region of interest" description="Disordered" evidence="18">
    <location>
        <begin position="4315"/>
        <end position="4370"/>
    </location>
</feature>
<name>E3MCY5_CAERE</name>
<keyword evidence="6" id="KW-0479">Metal-binding</keyword>
<dbReference type="InterPro" id="IPR001881">
    <property type="entry name" value="EGF-like_Ca-bd_dom"/>
</dbReference>
<evidence type="ECO:0000256" key="9">
    <source>
        <dbReference type="ARBA" id="ARBA00022837"/>
    </source>
</evidence>
<feature type="domain" description="Laminin G" evidence="21">
    <location>
        <begin position="3804"/>
        <end position="3972"/>
    </location>
</feature>
<dbReference type="GO" id="GO:0097402">
    <property type="term" value="P:neuroblast migration"/>
    <property type="evidence" value="ECO:0007669"/>
    <property type="project" value="EnsemblMetazoa"/>
</dbReference>
<feature type="compositionally biased region" description="Basic and acidic residues" evidence="18">
    <location>
        <begin position="4315"/>
        <end position="4325"/>
    </location>
</feature>
<keyword evidence="13 16" id="KW-1015">Disulfide bond</keyword>
<dbReference type="GO" id="GO:0007411">
    <property type="term" value="P:axon guidance"/>
    <property type="evidence" value="ECO:0007669"/>
    <property type="project" value="EnsemblMetazoa"/>
</dbReference>
<feature type="disulfide bond" evidence="16">
    <location>
        <begin position="4041"/>
        <end position="4050"/>
    </location>
</feature>
<evidence type="ECO:0000256" key="16">
    <source>
        <dbReference type="PROSITE-ProRule" id="PRU00076"/>
    </source>
</evidence>
<dbReference type="GO" id="GO:0005509">
    <property type="term" value="F:calcium ion binding"/>
    <property type="evidence" value="ECO:0007669"/>
    <property type="project" value="UniProtKB-UniRule"/>
</dbReference>
<evidence type="ECO:0000256" key="11">
    <source>
        <dbReference type="ARBA" id="ARBA00022989"/>
    </source>
</evidence>
<evidence type="ECO:0000256" key="19">
    <source>
        <dbReference type="SAM" id="Phobius"/>
    </source>
</evidence>
<gene>
    <name evidence="24" type="primary">Cre-cdh-4</name>
    <name evidence="24" type="ORF">CRE_20360</name>
</gene>
<dbReference type="GO" id="GO:0005911">
    <property type="term" value="C:cell-cell junction"/>
    <property type="evidence" value="ECO:0007669"/>
    <property type="project" value="TreeGrafter"/>
</dbReference>
<evidence type="ECO:0000256" key="3">
    <source>
        <dbReference type="ARBA" id="ARBA00022475"/>
    </source>
</evidence>
<sequence length="4379" mass="487199">MKKHRVFYLFLLIFCKSVNLVTTSSSSTEQIFEFTAPLYNLSVEENSIGSKYARSENSTKIGVPLPEKDANCKFRVAEIVGEKSSLFKAHSRQVGDFVFLRIRYKGDNPLNRELKDFYDILVKATCKRRDLSNLETTARIHLRVIDRNDASPVFLIDEQGYEAEIDDDTEPFSTVLRVEASDADIGINSAIYFSLVNRSHDFIVEPVTGWIRTLRHVKPGKYSLKVKSEDRASRLYYFDENEVQPSWTADVLITVRETKLKQTKITVDRRKISPNELKTRQLAAIITLKDAPKDALVGLKGNEKEHLFEIEMEEKTNLVIQEVRWMLYAKNGTKVPKNTNVTFTVGEDYVRKSGFSISKKPVIPVNETITIQIDHLSEHSIEFNSKEKLTIRTDEMAPIGRVLSRFNVIVENPDDVSLIRFSIFNSNPSFNTTLPFSIGSKTGILRVSSKLVLTERVYNFKVAANLNGIEGKTDETDVSIEVLDSNDHSPVWSAKWMRQVPIPIGKVGEVLLKVDVTDQDEGDNGRVVYKINSELPLEINANTGEIKLIEFPKKGSNWIATVWAVDLGLPLSRMSALNLMFYKNGTKIPPKPKPIIIQESENKHSPIFSSFPEVVEVTEDAPFGTIVAKLQASDEDSGYNGLIRYVIHEVPESYLEILSVDEQSGEITVASDLTLLMKEKKEIVEIQVKVSAIDAGNPVKSTTKTMKLRIKDVNNHSPQFDEASRDTKNEFVGGQKREKNSNLFQPSYYVTISENEKPGKDIFKVTANDFDGGNNGKIKFSLGNNGAESSFISIDSKTGIIKLLKSLDREYQDVHNFAIIASDGGFPTRVSVTNLTLTVDDINDNAPRCVSQRSKARIPEDLPHGAFVSCLAAFDEDIGQNSKLKFSLNSEKVPFRIDHHSGCLFIHAPESPLDYQKTPNFNLSIEVADHGDPMLSTTCHLYVELVDVAYNHLAIEFDDVAKEASVYENSEIGTEVIMIEAREMGDEQKLKAENLEYRIIGGDGWSYFSIDRKGTVRTTRILDRESKSAYWITVEARDSKTDLLKDSRRKAVLHVFIRILDRNDHRPVAKMPMYIASVAENSPANVVIVKVEATDADDVDNDAAAPLTFKIERGDPQSFFRIDLTSGYITTSGIRRLDREKQSEHELWVSICDGGEPQLCSNVIVIVNVLDENDNAPTFTQAIHHYNVRSKFVGKLCRIFAVDSDEGENARLSYNITEGDPRFSIDENGNIITSEAIHGDESYALTVQATDHGTPSQQFAATRVVLTANGAGQKAKKTKNSPPVIAGKKSDYVIPISDADQVGLTVGKLEASDADGDDLWWSISSGDSDSVFDVRQDTGQLLLAKKVELLKRGELRLNISVTDGQDWDHTTVIIQVSRQISQRPKFSASHYQTEVSERVAVGTQIYTLKASGETLGTKPLVYNLFSVDDISMEDKIRVEPSSGNVIVMEPLDYEAARRIRAVVQVQQANMKSFANFAVNINDENDNSPYFVDHTAWAFVDENDSVDDVLATVTAFDKDQGNNGIISYSIVSGNEESLFKIDSQSGEVRLARPLDPELQHVVSILRIRASDSAANSLKDEMNLHIQSSNMAPENAKFDRKVYQTTLHDSTRPGTPILVLSVLHHGSVSYKLEPNCSFFEVHTLSGAVHLAIWLTKNNNLKSIECTAIVENSEGQQDTAKIVAKIIRTNQHSPVFREQIYRGTIRENMEPGSSVLSARQLPLVVSAIDEDSGSNGLVGYRMLSAKDDEMFTIDQYSGAIRTKKSFDFEQVKEFSFYVQAFDMGQPPRRSLMPSLVIVSVIDENDESPLFPSPSIDVAMLLPTATGVFVGGQTAKDVDSIGTLRYFIKEKSSPFSVCSKTGNVYVKDAKTLSDEKKPFNVEIFVTDGKQSASYVMKVSHASENSKFKFTRQEYHVSVVENTTVTPGTVILSVATVGDKLSHYSIVNPHESFFIHHGTGVISSTGVVVDREVSPVIRLVVEAKTHEKNPTIARTIVVIDVQNTNDELPTFIGTPYDVSIGTTEIGNAILEPKVIDRDEGDQVVISSDDMPEFFKLVGGKVVLAKKLPPIEDKDLEFNFKLIASDNSSVHRVEELVKIKVVDRARPVFSQSIYTAVISKESTKTTTVLVKVMAKSSLQAKSKGLIGYRIVDEKNYFKIDFVTGEIRLKSLKALEVAEYVFEVEAKEVIRPKMTARVQVKIIVKSQFSSMQPPVFEEEKYSVSTPESASIGQRILTVKAKSPIENDIVEYKLSGGNDSGFKAFDIHPETGDVTISKSLNYENIQKYELKVTATSSVKQVSSEAELIVLIEDVNDEIPVFIKSEVDAQVSDSAISGQFITIMSATDMDTTSSLDDSNQKLLYKIVDGDETLFNISPQTGEVSLARQIEQEDLINEETKKVLNVSVTDGMFTAYARLMVEILRSGAMQPAPRFEQSHYVANALENTIVNKSALLTVAVKGGIPPLRYSLGPAASSNSSSNKDSWPVAIDKKTGRIHVSRVLNYHNDKRYQIPLVVEDATRRRAFSTLTLSVIDINDKPPFFVLPFYSTSIPESAKEGDTILMVSATDEDENDTVRLKITIEYSLLDGSESQFFSVHPRQGTITVAKKLEHKAGVTLSLTIKATDSANPPHHATTTVEINIASESVKVPRFSNSHYLFFVPEDADIGNVIGRVQQMETEIDEVRFTIVSGADEPDTQLPFSVERSTGKIIVRSGLDRERRKQWKMTIRADAAGGVHAITTVTVDVGDINDNAPAFHGDYEKLTISEDAAVGTSVTIFSAMDRDDSPSGRIHFSLVQKDPHFEMNENSGWLTVSSQLDRETTDKYQLIARATDEGGFNTDLPFTIIVSDVNDSPPQFERDVFNVDLQLPSTTPILHFDIKDNDLSPNNQSLLFISQGNEEGIYWIDSENNLLLKRPEMIEHKKNYSLKITAFDGVFETSSLVNVHLKTIEDSSVQCPEANKTVIIPENSKKGTVVLGESSLLGPNTTFKLIGDGIENVFVMNYRNGIVKVKDSGQVDYEKNQEFEFYRSMIQGNDELCKERITVLIENINDNPPKIIEKQLRVSIEENLPTSEDSRQYLTRVVAEDADFDIIKFRLLNEFKGIFGIDEESGVVTAVKTLDSESVGLFNLTVVASDGKFEDQATIIVTVIDQNDNAPTFEKSTYSMKVMESESIGYELARLQAFGGDTNETIVYSLKSSKHNQFVRLDLTTGVLTLAKPLDFETLSVLKLTVIAKDSGIPPLESEAQVEISVMDENDNPPKFEKDKYIGKVKENTKIGEKVLSVKAIDADSEHFGAVSYELEMISEGTAEVRNSDSTPTHTLTIPFTINAQGDILINQSIDYEKVKKYNLKVIAKDGGRPPLLSETLLEIEIEDENDHPPMFDDCNMTAVVQEGEPIGHRLLKFLISDLDGPSNGAPFTVDIQGDGAKAFKVNDKLELLTAKKLEHRKKDKYLLTVIAKDVKGKSTDCPLTVYIRQASRHAPTMKPMRIQVNTLQNELPEGVIGRLKAYDEDEEDQNGLLRFGIVEGSIQSPRAQIQESRPIHAFRVDPTTGEIWSDHSISQGLHTFNVTVTDGKFTTVSYVEVQVNSIDNDVIDHAVSIRVRSMTVDEFMRNHIKEFRRIISHHLNLDDENSIQLVSVQSVPSIETSRNRRSRRSNSDDVEVLMTAQRGHGRGYLKPDHVYSRLKNDFQTLNDQSQRMRYQLITEMCTTGVCIRGECREVIELIEDNWTKVSTDEFSFVSPFHSRSAQCLCPDGFGGKRCEVETNQCSKSPCENWQLCIPSVFNSTFECVCPLGMEGEKCSIPSCKNDGKCLEEAELSVGGDGYFEMSLSNEIESRMELEIELKTTTHNGVIMWSRGIHDYHLLRLVNGSVEYHWDAGTGTGIVASKTQIVDGQWHRITISRRQRRTRMTIDDDGLQEAFSPVGSTVVNLYRFSQKLVLGAKVDKGDVTEGVSACFRAISVDGIKLSKTRQGMKLFGVQPGCSALTSSPCNDLPCQHGGTCASHGKSQFVCQCPSRYSGNTCEIDLEPCASSPCPTGIQCIPFYNDYLCKCPNGFTGKHCEARGFEDHETSSCSKNVCGSSGQCISIPRHNLESSDFICNCTGGVLQSTPCTEKSEIFTNILEYLLKAEIVAIILGVLFLLLICCLAFITWKCCKKSNDPKYGAHCDVPHMRNTRVLVPVVPPPLPPRGFRNETSNFIGLSSSATTSTRPMVEVKPYSSDIRYSRSPSACGSSKGTRKDPLPSDKFRRTDEVSNRIRGSDRRDPRGDVLTSLRTSPDDWMGIDDRMDSVLKYSRAAAGAVVVGDTELMPVVNDDDYMTMKPRKDKTFDREEDHKPPAIPAHATPLESVLKFSSSSSGEEAPRNALYDDPISLNSQSFDDIDEEVNIHIS</sequence>
<feature type="domain" description="Cadherin" evidence="23">
    <location>
        <begin position="2210"/>
        <end position="2313"/>
    </location>
</feature>
<feature type="domain" description="Cadherin" evidence="23">
    <location>
        <begin position="2457"/>
        <end position="2533"/>
    </location>
</feature>
<dbReference type="PROSITE" id="PS00022">
    <property type="entry name" value="EGF_1"/>
    <property type="match status" value="3"/>
</dbReference>
<reference evidence="24" key="1">
    <citation type="submission" date="2007-07" db="EMBL/GenBank/DDBJ databases">
        <title>PCAP assembly of the Caenorhabditis remanei genome.</title>
        <authorList>
            <consortium name="The Caenorhabditis remanei Sequencing Consortium"/>
            <person name="Wilson R.K."/>
        </authorList>
    </citation>
    <scope>NUCLEOTIDE SEQUENCE [LARGE SCALE GENOMIC DNA]</scope>
    <source>
        <strain evidence="24">PB4641</strain>
    </source>
</reference>
<keyword evidence="14" id="KW-0325">Glycoprotein</keyword>
<keyword evidence="7 20" id="KW-0732">Signal</keyword>
<keyword evidence="4 16" id="KW-0245">EGF-like domain</keyword>
<feature type="domain" description="Cadherin" evidence="23">
    <location>
        <begin position="2754"/>
        <end position="2847"/>
    </location>
</feature>
<feature type="disulfide bond" evidence="17">
    <location>
        <begin position="3945"/>
        <end position="3972"/>
    </location>
</feature>
<dbReference type="GO" id="GO:0005886">
    <property type="term" value="C:plasma membrane"/>
    <property type="evidence" value="ECO:0007669"/>
    <property type="project" value="UniProtKB-SubCell"/>
</dbReference>
<protein>
    <submittedName>
        <fullName evidence="24">CRE-CDH-4 protein</fullName>
    </submittedName>
</protein>
<keyword evidence="2" id="KW-0217">Developmental protein</keyword>
<feature type="domain" description="Cadherin" evidence="23">
    <location>
        <begin position="3372"/>
        <end position="3473"/>
    </location>
</feature>
<evidence type="ECO:0000256" key="5">
    <source>
        <dbReference type="ARBA" id="ARBA00022692"/>
    </source>
</evidence>
<dbReference type="InterPro" id="IPR020894">
    <property type="entry name" value="Cadherin_CS"/>
</dbReference>
<dbReference type="FunFam" id="2.10.25.10:FF:000659">
    <property type="entry name" value="Crumbs cell polarity complex component 2b"/>
    <property type="match status" value="1"/>
</dbReference>
<dbReference type="PRINTS" id="PR00205">
    <property type="entry name" value="CADHERIN"/>
</dbReference>
<evidence type="ECO:0000256" key="2">
    <source>
        <dbReference type="ARBA" id="ARBA00022473"/>
    </source>
</evidence>
<feature type="domain" description="Cadherin" evidence="23">
    <location>
        <begin position="744"/>
        <end position="849"/>
    </location>
</feature>
<feature type="domain" description="Cadherin" evidence="23">
    <location>
        <begin position="1694"/>
        <end position="1807"/>
    </location>
</feature>
<feature type="domain" description="Cadherin" evidence="23">
    <location>
        <begin position="3474"/>
        <end position="3599"/>
    </location>
</feature>
<feature type="domain" description="Cadherin" evidence="23">
    <location>
        <begin position="3047"/>
        <end position="3148"/>
    </location>
</feature>
<dbReference type="FunFam" id="2.60.40.60:FF:000037">
    <property type="entry name" value="FAT atypical cadherin 1"/>
    <property type="match status" value="1"/>
</dbReference>
<dbReference type="FunFam" id="2.10.25.10:FF:000255">
    <property type="entry name" value="Sushi, nidogen and EGF-like domains 1"/>
    <property type="match status" value="1"/>
</dbReference>
<dbReference type="PROSITE" id="PS50268">
    <property type="entry name" value="CADHERIN_2"/>
    <property type="match status" value="27"/>
</dbReference>
<dbReference type="SMART" id="SM00181">
    <property type="entry name" value="EGF"/>
    <property type="match status" value="5"/>
</dbReference>
<dbReference type="InParanoid" id="E3MCY5"/>
<feature type="domain" description="EGF-like" evidence="22">
    <location>
        <begin position="3753"/>
        <end position="3791"/>
    </location>
</feature>
<evidence type="ECO:0000256" key="4">
    <source>
        <dbReference type="ARBA" id="ARBA00022536"/>
    </source>
</evidence>
<evidence type="ECO:0000259" key="23">
    <source>
        <dbReference type="PROSITE" id="PS50268"/>
    </source>
</evidence>
<keyword evidence="10" id="KW-0130">Cell adhesion</keyword>
<evidence type="ECO:0000256" key="6">
    <source>
        <dbReference type="ARBA" id="ARBA00022723"/>
    </source>
</evidence>
<dbReference type="FunCoup" id="E3MCY5">
    <property type="interactions" value="1364"/>
</dbReference>
<feature type="region of interest" description="Disordered" evidence="18">
    <location>
        <begin position="4210"/>
        <end position="4260"/>
    </location>
</feature>
<dbReference type="InterPro" id="IPR001791">
    <property type="entry name" value="Laminin_G"/>
</dbReference>
<feature type="domain" description="Cadherin" evidence="23">
    <location>
        <begin position="1499"/>
        <end position="1596"/>
    </location>
</feature>
<feature type="domain" description="Cadherin" evidence="23">
    <location>
        <begin position="2534"/>
        <end position="2642"/>
    </location>
</feature>
<evidence type="ECO:0000259" key="22">
    <source>
        <dbReference type="PROSITE" id="PS50026"/>
    </source>
</evidence>
<dbReference type="PROSITE" id="PS00232">
    <property type="entry name" value="CADHERIN_1"/>
    <property type="match status" value="6"/>
</dbReference>
<evidence type="ECO:0000256" key="13">
    <source>
        <dbReference type="ARBA" id="ARBA00023157"/>
    </source>
</evidence>
<dbReference type="SMART" id="SM00282">
    <property type="entry name" value="LamG"/>
    <property type="match status" value="1"/>
</dbReference>
<evidence type="ECO:0000256" key="20">
    <source>
        <dbReference type="SAM" id="SignalP"/>
    </source>
</evidence>
<dbReference type="PROSITE" id="PS50025">
    <property type="entry name" value="LAM_G_DOMAIN"/>
    <property type="match status" value="1"/>
</dbReference>
<dbReference type="Pfam" id="PF00028">
    <property type="entry name" value="Cadherin"/>
    <property type="match status" value="15"/>
</dbReference>
<feature type="domain" description="Cadherin" evidence="23">
    <location>
        <begin position="109"/>
        <end position="154"/>
    </location>
</feature>